<dbReference type="PANTHER" id="PTHR43806">
    <property type="entry name" value="PEPTIDASE S8"/>
    <property type="match status" value="1"/>
</dbReference>
<dbReference type="SUPFAM" id="SSF52743">
    <property type="entry name" value="Subtilisin-like"/>
    <property type="match status" value="1"/>
</dbReference>
<dbReference type="GO" id="GO:0006508">
    <property type="term" value="P:proteolysis"/>
    <property type="evidence" value="ECO:0007669"/>
    <property type="project" value="UniProtKB-KW"/>
</dbReference>
<dbReference type="EMBL" id="WTYN01000003">
    <property type="protein sequence ID" value="MXO63793.1"/>
    <property type="molecule type" value="Genomic_DNA"/>
</dbReference>
<feature type="region of interest" description="Disordered" evidence="8">
    <location>
        <begin position="40"/>
        <end position="85"/>
    </location>
</feature>
<dbReference type="GO" id="GO:0004252">
    <property type="term" value="F:serine-type endopeptidase activity"/>
    <property type="evidence" value="ECO:0007669"/>
    <property type="project" value="UniProtKB-UniRule"/>
</dbReference>
<feature type="domain" description="Peptidase S8/S53" evidence="9">
    <location>
        <begin position="105"/>
        <end position="387"/>
    </location>
</feature>
<dbReference type="InterPro" id="IPR023828">
    <property type="entry name" value="Peptidase_S8_Ser-AS"/>
</dbReference>
<keyword evidence="5 6" id="KW-0720">Serine protease</keyword>
<reference evidence="10 11" key="1">
    <citation type="submission" date="2019-12" db="EMBL/GenBank/DDBJ databases">
        <title>Genomic-based taxomic classification of the family Erythrobacteraceae.</title>
        <authorList>
            <person name="Xu L."/>
        </authorList>
    </citation>
    <scope>NUCLEOTIDE SEQUENCE [LARGE SCALE GENOMIC DNA]</scope>
    <source>
        <strain evidence="10 11">MCCC 1A09965</strain>
    </source>
</reference>
<evidence type="ECO:0000256" key="4">
    <source>
        <dbReference type="ARBA" id="ARBA00022801"/>
    </source>
</evidence>
<dbReference type="Proteomes" id="UP000445582">
    <property type="component" value="Unassembled WGS sequence"/>
</dbReference>
<dbReference type="InterPro" id="IPR034061">
    <property type="entry name" value="Peptidases_S8_Autotransporter"/>
</dbReference>
<keyword evidence="4 6" id="KW-0378">Hydrolase</keyword>
<keyword evidence="11" id="KW-1185">Reference proteome</keyword>
<comment type="similarity">
    <text evidence="1 6 7">Belongs to the peptidase S8 family.</text>
</comment>
<dbReference type="PROSITE" id="PS00138">
    <property type="entry name" value="SUBTILASE_SER"/>
    <property type="match status" value="1"/>
</dbReference>
<feature type="active site" description="Charge relay system" evidence="6">
    <location>
        <position position="112"/>
    </location>
</feature>
<gene>
    <name evidence="10" type="ORF">GRI48_12305</name>
</gene>
<proteinExistence type="inferred from homology"/>
<evidence type="ECO:0000313" key="11">
    <source>
        <dbReference type="Proteomes" id="UP000445582"/>
    </source>
</evidence>
<feature type="active site" description="Charge relay system" evidence="6">
    <location>
        <position position="145"/>
    </location>
</feature>
<dbReference type="InterPro" id="IPR050131">
    <property type="entry name" value="Peptidase_S8_subtilisin-like"/>
</dbReference>
<dbReference type="InterPro" id="IPR036852">
    <property type="entry name" value="Peptidase_S8/S53_dom_sf"/>
</dbReference>
<evidence type="ECO:0000256" key="2">
    <source>
        <dbReference type="ARBA" id="ARBA00022670"/>
    </source>
</evidence>
<dbReference type="Gene3D" id="3.40.50.200">
    <property type="entry name" value="Peptidase S8/S53 domain"/>
    <property type="match status" value="1"/>
</dbReference>
<dbReference type="CDD" id="cd04848">
    <property type="entry name" value="Peptidases_S8_Autotransporter_serine_protease_like"/>
    <property type="match status" value="1"/>
</dbReference>
<dbReference type="InterPro" id="IPR015500">
    <property type="entry name" value="Peptidase_S8_subtilisin-rel"/>
</dbReference>
<dbReference type="PRINTS" id="PR00723">
    <property type="entry name" value="SUBTILISIN"/>
</dbReference>
<comment type="caution">
    <text evidence="10">The sequence shown here is derived from an EMBL/GenBank/DDBJ whole genome shotgun (WGS) entry which is preliminary data.</text>
</comment>
<sequence>MAIEEEGIANVFLARAGKSIRLCGASASALVLLAACGGGGGGTNSTPRPAPAPTPAPAPAPSPSPSPTPAPSPSSNFDTAEYRRSDGPAFHGAVNAWRDGSTGLGQTIAVIDTGIDSDSPEFAGRIHPDSRDVAANRGFEALDDHGTHVAMIAAAARNDTGIVGIAFNSTILALRADAPGSCTGASTPDATNDCGFADIDIAAGIDQAIASGAAVINISLGGGTPFSELTAAVARAAQADVVVVVSAGNDGDGGNADIPPDQPDPFASGLVDAGNGNVIIVGSVDAQGVISGFSNKAGAYANSYIAALGEDVCCIYENGELLVEQRPGGSFVTVFSGTSFSAPQVSGAVALLSQAFPNLTARQIVQLLIESARDAGATGADPIYGSGILDIANAFAPKGVTSLAGSASAIPLGDDTGIGSAAMGDAMNRGALSAVVLDKYRRAYTYGLGARLRGAQVDPKLHAAVGTSARRVSAGTAGLAMAFTLNAQGQAGGYGWSRALRLTSEDAQQAEVLAGRIAMRLSPDTDLAIGIAESAQGLGAQLRGADRPAFMLAGTSDAERGFRSNSDVSMALRQRIGAFGLTMSAEQGDAWLGSWRRADDSRRLGTDSYRFRAIGAGLDRTIGPVAATIGLTWLDEDRTILGSYFHEAFGADGAQTLFLDGSTTARLGDGWSIGADLRRGYTRARHGDIIAKGSDLQSMAWSLDLARGSVLQRGDSLGLRFSQPLRVERGGLMLNLPVAYDYATETSRYGLQGLSLTPEGRELTGELAWRGSLWGGGAAASLFYRRQPGHYAAAPDDAGVAIKWSSEF</sequence>
<accession>A0A844YJ38</accession>
<evidence type="ECO:0000256" key="5">
    <source>
        <dbReference type="ARBA" id="ARBA00022825"/>
    </source>
</evidence>
<dbReference type="InterPro" id="IPR023827">
    <property type="entry name" value="Peptidase_S8_Asp-AS"/>
</dbReference>
<dbReference type="PROSITE" id="PS51892">
    <property type="entry name" value="SUBTILASE"/>
    <property type="match status" value="1"/>
</dbReference>
<evidence type="ECO:0000259" key="9">
    <source>
        <dbReference type="Pfam" id="PF00082"/>
    </source>
</evidence>
<evidence type="ECO:0000313" key="10">
    <source>
        <dbReference type="EMBL" id="MXO63793.1"/>
    </source>
</evidence>
<keyword evidence="2 6" id="KW-0645">Protease</keyword>
<evidence type="ECO:0000256" key="1">
    <source>
        <dbReference type="ARBA" id="ARBA00011073"/>
    </source>
</evidence>
<feature type="active site" description="Charge relay system" evidence="6">
    <location>
        <position position="339"/>
    </location>
</feature>
<dbReference type="OrthoDB" id="5405281at2"/>
<dbReference type="InterPro" id="IPR000209">
    <property type="entry name" value="Peptidase_S8/S53_dom"/>
</dbReference>
<keyword evidence="3" id="KW-0732">Signal</keyword>
<evidence type="ECO:0000256" key="8">
    <source>
        <dbReference type="SAM" id="MobiDB-lite"/>
    </source>
</evidence>
<evidence type="ECO:0000256" key="6">
    <source>
        <dbReference type="PROSITE-ProRule" id="PRU01240"/>
    </source>
</evidence>
<organism evidence="10 11">
    <name type="scientific">Qipengyuania oceanensis</name>
    <dbReference type="NCBI Taxonomy" id="1463597"/>
    <lineage>
        <taxon>Bacteria</taxon>
        <taxon>Pseudomonadati</taxon>
        <taxon>Pseudomonadota</taxon>
        <taxon>Alphaproteobacteria</taxon>
        <taxon>Sphingomonadales</taxon>
        <taxon>Erythrobacteraceae</taxon>
        <taxon>Qipengyuania</taxon>
    </lineage>
</organism>
<evidence type="ECO:0000256" key="7">
    <source>
        <dbReference type="RuleBase" id="RU003355"/>
    </source>
</evidence>
<protein>
    <submittedName>
        <fullName evidence="10">S8 family serine peptidase</fullName>
    </submittedName>
</protein>
<dbReference type="PANTHER" id="PTHR43806:SF11">
    <property type="entry name" value="CEREVISIN-RELATED"/>
    <property type="match status" value="1"/>
</dbReference>
<dbReference type="Pfam" id="PF00082">
    <property type="entry name" value="Peptidase_S8"/>
    <property type="match status" value="1"/>
</dbReference>
<name>A0A844YJ38_9SPHN</name>
<dbReference type="PROSITE" id="PS00136">
    <property type="entry name" value="SUBTILASE_ASP"/>
    <property type="match status" value="1"/>
</dbReference>
<evidence type="ECO:0000256" key="3">
    <source>
        <dbReference type="ARBA" id="ARBA00022729"/>
    </source>
</evidence>
<feature type="compositionally biased region" description="Pro residues" evidence="8">
    <location>
        <begin position="48"/>
        <end position="72"/>
    </location>
</feature>
<dbReference type="AlphaFoldDB" id="A0A844YJ38"/>